<dbReference type="SUPFAM" id="SSF140453">
    <property type="entry name" value="EsxAB dimer-like"/>
    <property type="match status" value="1"/>
</dbReference>
<organism evidence="2 3">
    <name type="scientific">Brachybacterium huguangmaarense</name>
    <dbReference type="NCBI Taxonomy" id="1652028"/>
    <lineage>
        <taxon>Bacteria</taxon>
        <taxon>Bacillati</taxon>
        <taxon>Actinomycetota</taxon>
        <taxon>Actinomycetes</taxon>
        <taxon>Micrococcales</taxon>
        <taxon>Dermabacteraceae</taxon>
        <taxon>Brachybacterium</taxon>
    </lineage>
</organism>
<proteinExistence type="predicted"/>
<evidence type="ECO:0000313" key="2">
    <source>
        <dbReference type="EMBL" id="UYG17954.1"/>
    </source>
</evidence>
<keyword evidence="3" id="KW-1185">Reference proteome</keyword>
<accession>A0ABY6G420</accession>
<dbReference type="InterPro" id="IPR036689">
    <property type="entry name" value="ESAT-6-like_sf"/>
</dbReference>
<dbReference type="Gene3D" id="1.10.287.1060">
    <property type="entry name" value="ESAT-6-like"/>
    <property type="match status" value="1"/>
</dbReference>
<dbReference type="EMBL" id="CP107020">
    <property type="protein sequence ID" value="UYG17954.1"/>
    <property type="molecule type" value="Genomic_DNA"/>
</dbReference>
<feature type="compositionally biased region" description="Low complexity" evidence="1">
    <location>
        <begin position="89"/>
        <end position="101"/>
    </location>
</feature>
<gene>
    <name evidence="2" type="ORF">BRM3_05935</name>
</gene>
<evidence type="ECO:0000256" key="1">
    <source>
        <dbReference type="SAM" id="MobiDB-lite"/>
    </source>
</evidence>
<evidence type="ECO:0000313" key="3">
    <source>
        <dbReference type="Proteomes" id="UP001164305"/>
    </source>
</evidence>
<sequence length="194" mass="20349">MGEADFHGADPTALEELAAEVGAAVDLLGALEQAVETILGTLDGGCWVGPDADAFGAALGDWRRRAHEAAVVLDARGTELRDHGEEQEAASASETAAGATSRGLPTVPGARGWPGLRSLVGSRSGPGDGRADDLPVRARGPLGPNMMIATPETTETLDRLLREHVPGYSRLPEMPVPDRSQETPAERLVRLSRM</sequence>
<feature type="region of interest" description="Disordered" evidence="1">
    <location>
        <begin position="80"/>
        <end position="148"/>
    </location>
</feature>
<name>A0ABY6G420_9MICO</name>
<reference evidence="2" key="1">
    <citation type="submission" date="2022-10" db="EMBL/GenBank/DDBJ databases">
        <title>Whole-Genome Sequencing of Brachybacterium huguangmaarense BRM-3, Isolated from Betula schmidtii.</title>
        <authorList>
            <person name="Haam D."/>
        </authorList>
    </citation>
    <scope>NUCLEOTIDE SEQUENCE</scope>
    <source>
        <strain evidence="2">BRM-3</strain>
    </source>
</reference>
<protein>
    <submittedName>
        <fullName evidence="2">WXG100 family type VII secretion target</fullName>
    </submittedName>
</protein>
<feature type="region of interest" description="Disordered" evidence="1">
    <location>
        <begin position="168"/>
        <end position="194"/>
    </location>
</feature>
<feature type="compositionally biased region" description="Basic and acidic residues" evidence="1">
    <location>
        <begin position="179"/>
        <end position="194"/>
    </location>
</feature>
<dbReference type="Proteomes" id="UP001164305">
    <property type="component" value="Chromosome"/>
</dbReference>
<dbReference type="RefSeq" id="WP_263595160.1">
    <property type="nucleotide sequence ID" value="NZ_CP107020.1"/>
</dbReference>